<organism evidence="2 3">
    <name type="scientific">Bifidobacterium pullorum subsp. saeculare DSM 6531 = LMG 14934</name>
    <dbReference type="NCBI Taxonomy" id="1437611"/>
    <lineage>
        <taxon>Bacteria</taxon>
        <taxon>Bacillati</taxon>
        <taxon>Actinomycetota</taxon>
        <taxon>Actinomycetes</taxon>
        <taxon>Bifidobacteriales</taxon>
        <taxon>Bifidobacteriaceae</taxon>
        <taxon>Bifidobacterium</taxon>
    </lineage>
</organism>
<accession>A0A087CUE6</accession>
<sequence length="191" mass="21195">MARMVRDGHLGFARLKEIDPPKTPRISGRYLDRWVGVWENACNVPDAFQRMARDLGEFWLLDQWFTVGIRGYVQSTAGVWLSESPVGFLESAIFHASYARHPDHVRNLELKRADLYQRLCGAVRGAPPEAMTRLGARAAVYRADLADALFDVAHGMLAGDIPGAGALRDMTPTPPGNWERQLGWTPTPPAG</sequence>
<proteinExistence type="predicted"/>
<evidence type="ECO:0000256" key="1">
    <source>
        <dbReference type="SAM" id="MobiDB-lite"/>
    </source>
</evidence>
<gene>
    <name evidence="2" type="ORF">BSAE_1163</name>
</gene>
<dbReference type="RefSeq" id="WP_152595134.1">
    <property type="nucleotide sequence ID" value="NZ_JDTM01000027.1"/>
</dbReference>
<dbReference type="Proteomes" id="UP000029040">
    <property type="component" value="Unassembled WGS sequence"/>
</dbReference>
<evidence type="ECO:0000313" key="2">
    <source>
        <dbReference type="EMBL" id="KFI86896.1"/>
    </source>
</evidence>
<dbReference type="EMBL" id="JGZM01000005">
    <property type="protein sequence ID" value="KFI86896.1"/>
    <property type="molecule type" value="Genomic_DNA"/>
</dbReference>
<name>A0A087CUE6_9BIFI</name>
<feature type="region of interest" description="Disordered" evidence="1">
    <location>
        <begin position="170"/>
        <end position="191"/>
    </location>
</feature>
<evidence type="ECO:0000313" key="3">
    <source>
        <dbReference type="Proteomes" id="UP000029040"/>
    </source>
</evidence>
<protein>
    <submittedName>
        <fullName evidence="2">Uncharacterized protein</fullName>
    </submittedName>
</protein>
<comment type="caution">
    <text evidence="2">The sequence shown here is derived from an EMBL/GenBank/DDBJ whole genome shotgun (WGS) entry which is preliminary data.</text>
</comment>
<reference evidence="2 3" key="1">
    <citation type="submission" date="2014-03" db="EMBL/GenBank/DDBJ databases">
        <title>Genomics of Bifidobacteria.</title>
        <authorList>
            <person name="Ventura M."/>
            <person name="Milani C."/>
            <person name="Lugli G.A."/>
        </authorList>
    </citation>
    <scope>NUCLEOTIDE SEQUENCE [LARGE SCALE GENOMIC DNA]</scope>
    <source>
        <strain evidence="2 3">LMG 14934</strain>
    </source>
</reference>
<dbReference type="AlphaFoldDB" id="A0A087CUE6"/>